<organism evidence="2 3">
    <name type="scientific">Triticum urartu</name>
    <name type="common">Red wild einkorn</name>
    <name type="synonym">Crithodium urartu</name>
    <dbReference type="NCBI Taxonomy" id="4572"/>
    <lineage>
        <taxon>Eukaryota</taxon>
        <taxon>Viridiplantae</taxon>
        <taxon>Streptophyta</taxon>
        <taxon>Embryophyta</taxon>
        <taxon>Tracheophyta</taxon>
        <taxon>Spermatophyta</taxon>
        <taxon>Magnoliopsida</taxon>
        <taxon>Liliopsida</taxon>
        <taxon>Poales</taxon>
        <taxon>Poaceae</taxon>
        <taxon>BOP clade</taxon>
        <taxon>Pooideae</taxon>
        <taxon>Triticodae</taxon>
        <taxon>Triticeae</taxon>
        <taxon>Triticinae</taxon>
        <taxon>Triticum</taxon>
    </lineage>
</organism>
<reference evidence="2" key="3">
    <citation type="submission" date="2022-06" db="UniProtKB">
        <authorList>
            <consortium name="EnsemblPlants"/>
        </authorList>
    </citation>
    <scope>IDENTIFICATION</scope>
</reference>
<evidence type="ECO:0000313" key="2">
    <source>
        <dbReference type="EnsemblPlants" id="TuG1812G0200004561.01.T01.cds240303"/>
    </source>
</evidence>
<accession>A0A8R7TLI7</accession>
<protein>
    <submittedName>
        <fullName evidence="2">Uncharacterized protein</fullName>
    </submittedName>
</protein>
<proteinExistence type="predicted"/>
<dbReference type="Gramene" id="TuG1812G0200004561.01.T01">
    <property type="protein sequence ID" value="TuG1812G0200004561.01.T01.cds240303"/>
    <property type="gene ID" value="TuG1812G0200004561.01"/>
</dbReference>
<dbReference type="Proteomes" id="UP000015106">
    <property type="component" value="Chromosome 2"/>
</dbReference>
<evidence type="ECO:0000256" key="1">
    <source>
        <dbReference type="SAM" id="MobiDB-lite"/>
    </source>
</evidence>
<evidence type="ECO:0000313" key="3">
    <source>
        <dbReference type="Proteomes" id="UP000015106"/>
    </source>
</evidence>
<dbReference type="AlphaFoldDB" id="A0A8R7TLI7"/>
<reference evidence="2" key="2">
    <citation type="submission" date="2018-03" db="EMBL/GenBank/DDBJ databases">
        <title>The Triticum urartu genome reveals the dynamic nature of wheat genome evolution.</title>
        <authorList>
            <person name="Ling H."/>
            <person name="Ma B."/>
            <person name="Shi X."/>
            <person name="Liu H."/>
            <person name="Dong L."/>
            <person name="Sun H."/>
            <person name="Cao Y."/>
            <person name="Gao Q."/>
            <person name="Zheng S."/>
            <person name="Li Y."/>
            <person name="Yu Y."/>
            <person name="Du H."/>
            <person name="Qi M."/>
            <person name="Li Y."/>
            <person name="Yu H."/>
            <person name="Cui Y."/>
            <person name="Wang N."/>
            <person name="Chen C."/>
            <person name="Wu H."/>
            <person name="Zhao Y."/>
            <person name="Zhang J."/>
            <person name="Li Y."/>
            <person name="Zhou W."/>
            <person name="Zhang B."/>
            <person name="Hu W."/>
            <person name="Eijk M."/>
            <person name="Tang J."/>
            <person name="Witsenboer H."/>
            <person name="Zhao S."/>
            <person name="Li Z."/>
            <person name="Zhang A."/>
            <person name="Wang D."/>
            <person name="Liang C."/>
        </authorList>
    </citation>
    <scope>NUCLEOTIDE SEQUENCE [LARGE SCALE GENOMIC DNA]</scope>
    <source>
        <strain evidence="2">cv. G1812</strain>
    </source>
</reference>
<dbReference type="EnsemblPlants" id="TuG1812G0200004561.01.T01">
    <property type="protein sequence ID" value="TuG1812G0200004561.01.T01.cds240303"/>
    <property type="gene ID" value="TuG1812G0200004561.01"/>
</dbReference>
<sequence>MRVQRLQNWTRCALLHYFRKNWGSCLHQPSSIGRHTTTDAQWACRSHCIFHGLAHVPCGYSQSPWCGRAPCRLLQPQGALGLSPCGMSGEATTTSAPERIEKSARGGDRRLQILSLSSNLGNVDKVDSLD</sequence>
<feature type="region of interest" description="Disordered" evidence="1">
    <location>
        <begin position="86"/>
        <end position="105"/>
    </location>
</feature>
<reference evidence="3" key="1">
    <citation type="journal article" date="2013" name="Nature">
        <title>Draft genome of the wheat A-genome progenitor Triticum urartu.</title>
        <authorList>
            <person name="Ling H.Q."/>
            <person name="Zhao S."/>
            <person name="Liu D."/>
            <person name="Wang J."/>
            <person name="Sun H."/>
            <person name="Zhang C."/>
            <person name="Fan H."/>
            <person name="Li D."/>
            <person name="Dong L."/>
            <person name="Tao Y."/>
            <person name="Gao C."/>
            <person name="Wu H."/>
            <person name="Li Y."/>
            <person name="Cui Y."/>
            <person name="Guo X."/>
            <person name="Zheng S."/>
            <person name="Wang B."/>
            <person name="Yu K."/>
            <person name="Liang Q."/>
            <person name="Yang W."/>
            <person name="Lou X."/>
            <person name="Chen J."/>
            <person name="Feng M."/>
            <person name="Jian J."/>
            <person name="Zhang X."/>
            <person name="Luo G."/>
            <person name="Jiang Y."/>
            <person name="Liu J."/>
            <person name="Wang Z."/>
            <person name="Sha Y."/>
            <person name="Zhang B."/>
            <person name="Wu H."/>
            <person name="Tang D."/>
            <person name="Shen Q."/>
            <person name="Xue P."/>
            <person name="Zou S."/>
            <person name="Wang X."/>
            <person name="Liu X."/>
            <person name="Wang F."/>
            <person name="Yang Y."/>
            <person name="An X."/>
            <person name="Dong Z."/>
            <person name="Zhang K."/>
            <person name="Zhang X."/>
            <person name="Luo M.C."/>
            <person name="Dvorak J."/>
            <person name="Tong Y."/>
            <person name="Wang J."/>
            <person name="Yang H."/>
            <person name="Li Z."/>
            <person name="Wang D."/>
            <person name="Zhang A."/>
            <person name="Wang J."/>
        </authorList>
    </citation>
    <scope>NUCLEOTIDE SEQUENCE</scope>
    <source>
        <strain evidence="3">cv. G1812</strain>
    </source>
</reference>
<keyword evidence="3" id="KW-1185">Reference proteome</keyword>
<name>A0A8R7TLI7_TRIUA</name>